<dbReference type="OrthoDB" id="9807458at2"/>
<dbReference type="STRING" id="1086013.SAMN05421774_10496"/>
<feature type="binding site" evidence="11">
    <location>
        <position position="65"/>
    </location>
    <ligand>
        <name>ATP</name>
        <dbReference type="ChEBI" id="CHEBI:30616"/>
    </ligand>
</feature>
<comment type="caution">
    <text evidence="11">Lacks conserved residue(s) required for the propagation of feature annotation.</text>
</comment>
<comment type="subcellular location">
    <subcellularLocation>
        <location evidence="1 11">Cytoplasm</location>
    </subcellularLocation>
</comment>
<comment type="similarity">
    <text evidence="3 11">Belongs to the UMP kinase family.</text>
</comment>
<dbReference type="FunFam" id="3.40.1160.10:FF:000001">
    <property type="entry name" value="Uridylate kinase"/>
    <property type="match status" value="1"/>
</dbReference>
<keyword evidence="6 11" id="KW-0547">Nucleotide-binding</keyword>
<evidence type="ECO:0000256" key="9">
    <source>
        <dbReference type="ARBA" id="ARBA00022975"/>
    </source>
</evidence>
<accession>A0A1N7NRV1</accession>
<evidence type="ECO:0000256" key="6">
    <source>
        <dbReference type="ARBA" id="ARBA00022741"/>
    </source>
</evidence>
<keyword evidence="5 11" id="KW-0808">Transferase</keyword>
<keyword evidence="11" id="KW-0021">Allosteric enzyme</keyword>
<evidence type="ECO:0000313" key="13">
    <source>
        <dbReference type="EMBL" id="SIT01105.1"/>
    </source>
</evidence>
<dbReference type="InterPro" id="IPR011817">
    <property type="entry name" value="Uridylate_kinase"/>
</dbReference>
<comment type="activity regulation">
    <text evidence="11">Allosterically activated by GTP. Inhibited by UTP.</text>
</comment>
<feature type="binding site" evidence="11">
    <location>
        <begin position="22"/>
        <end position="25"/>
    </location>
    <ligand>
        <name>ATP</name>
        <dbReference type="ChEBI" id="CHEBI:30616"/>
    </ligand>
</feature>
<dbReference type="NCBIfam" id="TIGR02075">
    <property type="entry name" value="pyrH_bact"/>
    <property type="match status" value="1"/>
</dbReference>
<dbReference type="EC" id="2.7.4.22" evidence="11"/>
<dbReference type="InterPro" id="IPR001048">
    <property type="entry name" value="Asp/Glu/Uridylate_kinase"/>
</dbReference>
<comment type="function">
    <text evidence="11">Catalyzes the reversible phosphorylation of UMP to UDP.</text>
</comment>
<evidence type="ECO:0000256" key="8">
    <source>
        <dbReference type="ARBA" id="ARBA00022840"/>
    </source>
</evidence>
<dbReference type="PANTHER" id="PTHR42833">
    <property type="entry name" value="URIDYLATE KINASE"/>
    <property type="match status" value="1"/>
</dbReference>
<dbReference type="AlphaFoldDB" id="A0A1N7NRV1"/>
<evidence type="ECO:0000256" key="3">
    <source>
        <dbReference type="ARBA" id="ARBA00007614"/>
    </source>
</evidence>
<evidence type="ECO:0000256" key="11">
    <source>
        <dbReference type="HAMAP-Rule" id="MF_01220"/>
    </source>
</evidence>
<reference evidence="13 14" key="1">
    <citation type="submission" date="2017-01" db="EMBL/GenBank/DDBJ databases">
        <authorList>
            <person name="Mah S.A."/>
            <person name="Swanson W.J."/>
            <person name="Moy G.W."/>
            <person name="Vacquier V.D."/>
        </authorList>
    </citation>
    <scope>NUCLEOTIDE SEQUENCE [LARGE SCALE GENOMIC DNA]</scope>
    <source>
        <strain evidence="13 14">DSM 26375</strain>
    </source>
</reference>
<feature type="binding site" evidence="11">
    <location>
        <position position="178"/>
    </location>
    <ligand>
        <name>ATP</name>
        <dbReference type="ChEBI" id="CHEBI:30616"/>
    </ligand>
</feature>
<keyword evidence="9 11" id="KW-0665">Pyrimidine biosynthesis</keyword>
<feature type="binding site" evidence="11">
    <location>
        <position position="84"/>
    </location>
    <ligand>
        <name>UMP</name>
        <dbReference type="ChEBI" id="CHEBI:57865"/>
    </ligand>
</feature>
<dbReference type="RefSeq" id="WP_076531288.1">
    <property type="nucleotide sequence ID" value="NZ_BMEH01000004.1"/>
</dbReference>
<dbReference type="Proteomes" id="UP000186141">
    <property type="component" value="Unassembled WGS sequence"/>
</dbReference>
<dbReference type="UniPathway" id="UPA00159">
    <property type="reaction ID" value="UER00275"/>
</dbReference>
<evidence type="ECO:0000256" key="7">
    <source>
        <dbReference type="ARBA" id="ARBA00022777"/>
    </source>
</evidence>
<evidence type="ECO:0000256" key="2">
    <source>
        <dbReference type="ARBA" id="ARBA00004791"/>
    </source>
</evidence>
<evidence type="ECO:0000313" key="14">
    <source>
        <dbReference type="Proteomes" id="UP000186141"/>
    </source>
</evidence>
<dbReference type="GO" id="GO:0005524">
    <property type="term" value="F:ATP binding"/>
    <property type="evidence" value="ECO:0007669"/>
    <property type="project" value="UniProtKB-KW"/>
</dbReference>
<feature type="region of interest" description="Involved in allosteric activation by GTP" evidence="11">
    <location>
        <begin position="30"/>
        <end position="35"/>
    </location>
</feature>
<dbReference type="CDD" id="cd04254">
    <property type="entry name" value="AAK_UMPK-PyrH-Ec"/>
    <property type="match status" value="1"/>
</dbReference>
<evidence type="ECO:0000256" key="4">
    <source>
        <dbReference type="ARBA" id="ARBA00022490"/>
    </source>
</evidence>
<comment type="catalytic activity">
    <reaction evidence="10 11">
        <text>UMP + ATP = UDP + ADP</text>
        <dbReference type="Rhea" id="RHEA:24400"/>
        <dbReference type="ChEBI" id="CHEBI:30616"/>
        <dbReference type="ChEBI" id="CHEBI:57865"/>
        <dbReference type="ChEBI" id="CHEBI:58223"/>
        <dbReference type="ChEBI" id="CHEBI:456216"/>
        <dbReference type="EC" id="2.7.4.22"/>
    </reaction>
</comment>
<dbReference type="EMBL" id="FTOT01000004">
    <property type="protein sequence ID" value="SIT01105.1"/>
    <property type="molecule type" value="Genomic_DNA"/>
</dbReference>
<comment type="pathway">
    <text evidence="2 11">Pyrimidine metabolism; CTP biosynthesis via de novo pathway; UDP from UMP (UMPK route): step 1/1.</text>
</comment>
<feature type="binding site" evidence="11">
    <location>
        <position position="181"/>
    </location>
    <ligand>
        <name>ATP</name>
        <dbReference type="ChEBI" id="CHEBI:30616"/>
    </ligand>
</feature>
<keyword evidence="8 11" id="KW-0067">ATP-binding</keyword>
<dbReference type="PANTHER" id="PTHR42833:SF4">
    <property type="entry name" value="URIDYLATE KINASE PUMPKIN, CHLOROPLASTIC"/>
    <property type="match status" value="1"/>
</dbReference>
<dbReference type="GO" id="GO:0044210">
    <property type="term" value="P:'de novo' CTP biosynthetic process"/>
    <property type="evidence" value="ECO:0007669"/>
    <property type="project" value="UniProtKB-UniRule"/>
</dbReference>
<protein>
    <recommendedName>
        <fullName evidence="11">Uridylate kinase</fullName>
        <shortName evidence="11">UK</shortName>
        <ecNumber evidence="11">2.7.4.22</ecNumber>
    </recommendedName>
    <alternativeName>
        <fullName evidence="11">Uridine monophosphate kinase</fullName>
        <shortName evidence="11">UMP kinase</shortName>
        <shortName evidence="11">UMPK</shortName>
    </alternativeName>
</protein>
<feature type="binding site" evidence="11">
    <location>
        <begin position="145"/>
        <end position="152"/>
    </location>
    <ligand>
        <name>UMP</name>
        <dbReference type="ChEBI" id="CHEBI:57865"/>
    </ligand>
</feature>
<evidence type="ECO:0000256" key="5">
    <source>
        <dbReference type="ARBA" id="ARBA00022679"/>
    </source>
</evidence>
<keyword evidence="4 11" id="KW-0963">Cytoplasm</keyword>
<dbReference type="Gene3D" id="3.40.1160.10">
    <property type="entry name" value="Acetylglutamate kinase-like"/>
    <property type="match status" value="1"/>
</dbReference>
<feature type="binding site" evidence="11">
    <location>
        <position position="172"/>
    </location>
    <ligand>
        <name>ATP</name>
        <dbReference type="ChEBI" id="CHEBI:30616"/>
    </ligand>
</feature>
<dbReference type="GO" id="GO:0006225">
    <property type="term" value="P:UDP biosynthetic process"/>
    <property type="evidence" value="ECO:0007669"/>
    <property type="project" value="TreeGrafter"/>
</dbReference>
<dbReference type="Pfam" id="PF00696">
    <property type="entry name" value="AA_kinase"/>
    <property type="match status" value="1"/>
</dbReference>
<sequence>MGTIDGAEQARGGVTYNRVMLKISGEALMGDQGFGLHPPTVQRIAQEVKAVHELGVEICMVIGGGNIFRGLAGSAQGMERTTADYMGMLATVMNALAMQSALEALGVFTRVISAIPMDQVCEPYIRRRAVRHLEKKRVCIFAAGTGNPFFTTDTAAALRANEMGCEAVFKGTKVDGVYDKDPKKFTDAKRYDTVSYDEALEKNLGVMDATAIALSRDNRLPIIVFSLDEPGGFRGILAGRGTYTTVKG</sequence>
<comment type="subunit">
    <text evidence="11">Homohexamer.</text>
</comment>
<feature type="binding site" evidence="11">
    <location>
        <position position="69"/>
    </location>
    <ligand>
        <name>ATP</name>
        <dbReference type="ChEBI" id="CHEBI:30616"/>
    </ligand>
</feature>
<organism evidence="13 14">
    <name type="scientific">Gemmobacter megaterium</name>
    <dbReference type="NCBI Taxonomy" id="1086013"/>
    <lineage>
        <taxon>Bacteria</taxon>
        <taxon>Pseudomonadati</taxon>
        <taxon>Pseudomonadota</taxon>
        <taxon>Alphaproteobacteria</taxon>
        <taxon>Rhodobacterales</taxon>
        <taxon>Paracoccaceae</taxon>
        <taxon>Gemmobacter</taxon>
    </lineage>
</organism>
<keyword evidence="7 11" id="KW-0418">Kinase</keyword>
<evidence type="ECO:0000259" key="12">
    <source>
        <dbReference type="Pfam" id="PF00696"/>
    </source>
</evidence>
<dbReference type="GO" id="GO:0033862">
    <property type="term" value="F:UMP kinase activity"/>
    <property type="evidence" value="ECO:0007669"/>
    <property type="project" value="UniProtKB-EC"/>
</dbReference>
<dbReference type="PIRSF" id="PIRSF005650">
    <property type="entry name" value="Uridylate_kin"/>
    <property type="match status" value="1"/>
</dbReference>
<keyword evidence="14" id="KW-1185">Reference proteome</keyword>
<dbReference type="InterPro" id="IPR015963">
    <property type="entry name" value="Uridylate_kinase_bac"/>
</dbReference>
<name>A0A1N7NRV1_9RHOB</name>
<evidence type="ECO:0000256" key="1">
    <source>
        <dbReference type="ARBA" id="ARBA00004496"/>
    </source>
</evidence>
<dbReference type="SUPFAM" id="SSF53633">
    <property type="entry name" value="Carbamate kinase-like"/>
    <property type="match status" value="1"/>
</dbReference>
<proteinExistence type="inferred from homology"/>
<gene>
    <name evidence="11" type="primary">pyrH</name>
    <name evidence="13" type="ORF">SAMN05421774_10496</name>
</gene>
<feature type="binding site" evidence="11">
    <location>
        <position position="64"/>
    </location>
    <ligand>
        <name>UMP</name>
        <dbReference type="ChEBI" id="CHEBI:57865"/>
    </ligand>
</feature>
<dbReference type="InterPro" id="IPR036393">
    <property type="entry name" value="AceGlu_kinase-like_sf"/>
</dbReference>
<evidence type="ECO:0000256" key="10">
    <source>
        <dbReference type="ARBA" id="ARBA00047767"/>
    </source>
</evidence>
<feature type="domain" description="Aspartate/glutamate/uridylate kinase" evidence="12">
    <location>
        <begin position="18"/>
        <end position="226"/>
    </location>
</feature>
<dbReference type="HAMAP" id="MF_01220_B">
    <property type="entry name" value="PyrH_B"/>
    <property type="match status" value="1"/>
</dbReference>
<dbReference type="GO" id="GO:0005737">
    <property type="term" value="C:cytoplasm"/>
    <property type="evidence" value="ECO:0007669"/>
    <property type="project" value="UniProtKB-SubCell"/>
</dbReference>